<organism evidence="3 4">
    <name type="scientific">Paenibacillus zeisoli</name>
    <dbReference type="NCBI Taxonomy" id="2496267"/>
    <lineage>
        <taxon>Bacteria</taxon>
        <taxon>Bacillati</taxon>
        <taxon>Bacillota</taxon>
        <taxon>Bacilli</taxon>
        <taxon>Bacillales</taxon>
        <taxon>Paenibacillaceae</taxon>
        <taxon>Paenibacillus</taxon>
    </lineage>
</organism>
<gene>
    <name evidence="3" type="ORF">EJP77_13525</name>
</gene>
<dbReference type="Gene3D" id="2.130.10.10">
    <property type="entry name" value="YVTN repeat-like/Quinoprotein amine dehydrogenase"/>
    <property type="match status" value="1"/>
</dbReference>
<dbReference type="InterPro" id="IPR002372">
    <property type="entry name" value="PQQ_rpt_dom"/>
</dbReference>
<sequence length="443" mass="49504">MMNKYAKFISSAALVWLVAGTLTLGVTPSAVSAERATLSKTYWTEPAATQFSRPAWTVTLSASHDEQQVESRAAAGEGQVYIVNEGKLIARDVSNGRQTWSFGNKLSPIIEYNQGTLYGTYDDGRVYAVSSKGAIKWVSIRTVTKAERLILLGDTLYILRGIDIFAFDARNGALKWENHDTFAVSGSPELTEQEGVVFRTYTGIANFMVTLKAFDAKNGTLLWEKSQQHLPIQVRNGSVYSVYEPNLFEEPQAELSLKQFDLKTGREKENYLYNWSNHPAPCMYSYTNNALIEGNNLYAFSNHTLVKFDLTRYTGNADQPDQEIRGTKYEMDNPLMKLYKGRLFYEERSKLPYTTHKSINISDGSTVEYQNDNPAAQVEVLGNGVYMGQTDGVFRAYELTTGTEVFAINTGARNYGPTEFEQGMAIIQTDHQLIGVALPGNLK</sequence>
<dbReference type="Pfam" id="PF13360">
    <property type="entry name" value="PQQ_2"/>
    <property type="match status" value="1"/>
</dbReference>
<dbReference type="InterPro" id="IPR011047">
    <property type="entry name" value="Quinoprotein_ADH-like_sf"/>
</dbReference>
<evidence type="ECO:0000259" key="2">
    <source>
        <dbReference type="Pfam" id="PF13360"/>
    </source>
</evidence>
<dbReference type="EMBL" id="RZNX01000005">
    <property type="protein sequence ID" value="RUT29837.1"/>
    <property type="molecule type" value="Genomic_DNA"/>
</dbReference>
<dbReference type="PANTHER" id="PTHR34512">
    <property type="entry name" value="CELL SURFACE PROTEIN"/>
    <property type="match status" value="1"/>
</dbReference>
<dbReference type="Proteomes" id="UP000272464">
    <property type="component" value="Unassembled WGS sequence"/>
</dbReference>
<name>A0A3S1DWA1_9BACL</name>
<feature type="signal peptide" evidence="1">
    <location>
        <begin position="1"/>
        <end position="32"/>
    </location>
</feature>
<proteinExistence type="predicted"/>
<comment type="caution">
    <text evidence="3">The sequence shown here is derived from an EMBL/GenBank/DDBJ whole genome shotgun (WGS) entry which is preliminary data.</text>
</comment>
<dbReference type="AlphaFoldDB" id="A0A3S1DWA1"/>
<reference evidence="3 4" key="1">
    <citation type="submission" date="2018-12" db="EMBL/GenBank/DDBJ databases">
        <authorList>
            <person name="Sun L."/>
            <person name="Chen Z."/>
        </authorList>
    </citation>
    <scope>NUCLEOTIDE SEQUENCE [LARGE SCALE GENOMIC DNA]</scope>
    <source>
        <strain evidence="3 4">3-5-3</strain>
    </source>
</reference>
<feature type="domain" description="Pyrrolo-quinoline quinone repeat" evidence="2">
    <location>
        <begin position="55"/>
        <end position="178"/>
    </location>
</feature>
<evidence type="ECO:0000256" key="1">
    <source>
        <dbReference type="SAM" id="SignalP"/>
    </source>
</evidence>
<evidence type="ECO:0000313" key="4">
    <source>
        <dbReference type="Proteomes" id="UP000272464"/>
    </source>
</evidence>
<dbReference type="SMART" id="SM00564">
    <property type="entry name" value="PQQ"/>
    <property type="match status" value="5"/>
</dbReference>
<feature type="chain" id="PRO_5039618103" description="Pyrrolo-quinoline quinone repeat domain-containing protein" evidence="1">
    <location>
        <begin position="33"/>
        <end position="443"/>
    </location>
</feature>
<protein>
    <recommendedName>
        <fullName evidence="2">Pyrrolo-quinoline quinone repeat domain-containing protein</fullName>
    </recommendedName>
</protein>
<keyword evidence="1" id="KW-0732">Signal</keyword>
<dbReference type="SUPFAM" id="SSF50998">
    <property type="entry name" value="Quinoprotein alcohol dehydrogenase-like"/>
    <property type="match status" value="1"/>
</dbReference>
<dbReference type="RefSeq" id="WP_127199781.1">
    <property type="nucleotide sequence ID" value="NZ_RZNX01000005.1"/>
</dbReference>
<dbReference type="PANTHER" id="PTHR34512:SF30">
    <property type="entry name" value="OUTER MEMBRANE PROTEIN ASSEMBLY FACTOR BAMB"/>
    <property type="match status" value="1"/>
</dbReference>
<dbReference type="OrthoDB" id="9794322at2"/>
<evidence type="ECO:0000313" key="3">
    <source>
        <dbReference type="EMBL" id="RUT29837.1"/>
    </source>
</evidence>
<accession>A0A3S1DWA1</accession>
<keyword evidence="4" id="KW-1185">Reference proteome</keyword>
<dbReference type="InterPro" id="IPR015943">
    <property type="entry name" value="WD40/YVTN_repeat-like_dom_sf"/>
</dbReference>
<dbReference type="InterPro" id="IPR018391">
    <property type="entry name" value="PQQ_b-propeller_rpt"/>
</dbReference>